<name>A0ABN2PAY3_9ACTN</name>
<evidence type="ECO:0000256" key="1">
    <source>
        <dbReference type="ARBA" id="ARBA00007274"/>
    </source>
</evidence>
<dbReference type="InterPro" id="IPR011004">
    <property type="entry name" value="Trimer_LpxA-like_sf"/>
</dbReference>
<dbReference type="Gene3D" id="2.160.10.10">
    <property type="entry name" value="Hexapeptide repeat proteins"/>
    <property type="match status" value="1"/>
</dbReference>
<dbReference type="PANTHER" id="PTHR23416:SF23">
    <property type="entry name" value="ACETYLTRANSFERASE C18B11.09C-RELATED"/>
    <property type="match status" value="1"/>
</dbReference>
<gene>
    <name evidence="3" type="ORF">GCM10009737_18210</name>
</gene>
<accession>A0ABN2PAY3</accession>
<comment type="similarity">
    <text evidence="1">Belongs to the transferase hexapeptide repeat family.</text>
</comment>
<dbReference type="EMBL" id="BAAAMY010000004">
    <property type="protein sequence ID" value="GAA1917100.1"/>
    <property type="molecule type" value="Genomic_DNA"/>
</dbReference>
<evidence type="ECO:0000313" key="4">
    <source>
        <dbReference type="Proteomes" id="UP001501612"/>
    </source>
</evidence>
<keyword evidence="3" id="KW-0012">Acyltransferase</keyword>
<evidence type="ECO:0000313" key="3">
    <source>
        <dbReference type="EMBL" id="GAA1917100.1"/>
    </source>
</evidence>
<dbReference type="Proteomes" id="UP001501612">
    <property type="component" value="Unassembled WGS sequence"/>
</dbReference>
<dbReference type="InterPro" id="IPR001451">
    <property type="entry name" value="Hexapep"/>
</dbReference>
<dbReference type="GO" id="GO:0016746">
    <property type="term" value="F:acyltransferase activity"/>
    <property type="evidence" value="ECO:0007669"/>
    <property type="project" value="UniProtKB-KW"/>
</dbReference>
<dbReference type="RefSeq" id="WP_344006340.1">
    <property type="nucleotide sequence ID" value="NZ_BAAAMY010000004.1"/>
</dbReference>
<dbReference type="CDD" id="cd04647">
    <property type="entry name" value="LbH_MAT_like"/>
    <property type="match status" value="1"/>
</dbReference>
<evidence type="ECO:0000256" key="2">
    <source>
        <dbReference type="ARBA" id="ARBA00022679"/>
    </source>
</evidence>
<sequence>MRPGRLLAAATGALRLDAAIALRHLLLNVVAGSALVPRPVRWALYRAAGLDVRTMNVFSGTRITGTDLRVGRGTFVNHECYLDVARGRVEIGEDCHLAPQVMVLTATHERDASGGAGRASQYRTTVIADRVWLGARATVLPGVRVGEGCVVAAGAVVAADCEPGGVYGGVPARRLREADARP</sequence>
<keyword evidence="2" id="KW-0808">Transferase</keyword>
<reference evidence="3 4" key="1">
    <citation type="journal article" date="2019" name="Int. J. Syst. Evol. Microbiol.">
        <title>The Global Catalogue of Microorganisms (GCM) 10K type strain sequencing project: providing services to taxonomists for standard genome sequencing and annotation.</title>
        <authorList>
            <consortium name="The Broad Institute Genomics Platform"/>
            <consortium name="The Broad Institute Genome Sequencing Center for Infectious Disease"/>
            <person name="Wu L."/>
            <person name="Ma J."/>
        </authorList>
    </citation>
    <scope>NUCLEOTIDE SEQUENCE [LARGE SCALE GENOMIC DNA]</scope>
    <source>
        <strain evidence="3 4">JCM 14046</strain>
    </source>
</reference>
<comment type="caution">
    <text evidence="3">The sequence shown here is derived from an EMBL/GenBank/DDBJ whole genome shotgun (WGS) entry which is preliminary data.</text>
</comment>
<protein>
    <submittedName>
        <fullName evidence="3">Acyltransferase</fullName>
    </submittedName>
</protein>
<dbReference type="PANTHER" id="PTHR23416">
    <property type="entry name" value="SIALIC ACID SYNTHASE-RELATED"/>
    <property type="match status" value="1"/>
</dbReference>
<dbReference type="SUPFAM" id="SSF51161">
    <property type="entry name" value="Trimeric LpxA-like enzymes"/>
    <property type="match status" value="1"/>
</dbReference>
<organism evidence="3 4">
    <name type="scientific">Nocardioides lentus</name>
    <dbReference type="NCBI Taxonomy" id="338077"/>
    <lineage>
        <taxon>Bacteria</taxon>
        <taxon>Bacillati</taxon>
        <taxon>Actinomycetota</taxon>
        <taxon>Actinomycetes</taxon>
        <taxon>Propionibacteriales</taxon>
        <taxon>Nocardioidaceae</taxon>
        <taxon>Nocardioides</taxon>
    </lineage>
</organism>
<keyword evidence="4" id="KW-1185">Reference proteome</keyword>
<proteinExistence type="inferred from homology"/>
<dbReference type="Pfam" id="PF00132">
    <property type="entry name" value="Hexapep"/>
    <property type="match status" value="1"/>
</dbReference>
<dbReference type="InterPro" id="IPR051159">
    <property type="entry name" value="Hexapeptide_acetyltransf"/>
</dbReference>